<comment type="similarity">
    <text evidence="1">Belongs to the AAA ATPase family.</text>
</comment>
<dbReference type="AlphaFoldDB" id="A0AAE8QDK0"/>
<accession>A0AAE8QDK0</accession>
<gene>
    <name evidence="3" type="ORF">ELG94_11260</name>
</gene>
<name>A0AAE8QDK0_9HYPH</name>
<keyword evidence="1" id="KW-0547">Nucleotide-binding</keyword>
<dbReference type="Proteomes" id="UP000291892">
    <property type="component" value="Unassembled WGS sequence"/>
</dbReference>
<dbReference type="InterPro" id="IPR000642">
    <property type="entry name" value="Peptidase_M41"/>
</dbReference>
<dbReference type="Gene3D" id="1.10.8.60">
    <property type="match status" value="1"/>
</dbReference>
<dbReference type="GO" id="GO:0016887">
    <property type="term" value="F:ATP hydrolysis activity"/>
    <property type="evidence" value="ECO:0007669"/>
    <property type="project" value="InterPro"/>
</dbReference>
<proteinExistence type="inferred from homology"/>
<organism evidence="3 4">
    <name type="scientific">Rhizobium ruizarguesonis</name>
    <dbReference type="NCBI Taxonomy" id="2081791"/>
    <lineage>
        <taxon>Bacteria</taxon>
        <taxon>Pseudomonadati</taxon>
        <taxon>Pseudomonadota</taxon>
        <taxon>Alphaproteobacteria</taxon>
        <taxon>Hyphomicrobiales</taxon>
        <taxon>Rhizobiaceae</taxon>
        <taxon>Rhizobium/Agrobacterium group</taxon>
        <taxon>Rhizobium</taxon>
    </lineage>
</organism>
<dbReference type="Gene3D" id="1.20.58.760">
    <property type="entry name" value="Peptidase M41"/>
    <property type="match status" value="1"/>
</dbReference>
<dbReference type="Gene3D" id="3.40.50.300">
    <property type="entry name" value="P-loop containing nucleotide triphosphate hydrolases"/>
    <property type="match status" value="1"/>
</dbReference>
<evidence type="ECO:0000259" key="2">
    <source>
        <dbReference type="SMART" id="SM00382"/>
    </source>
</evidence>
<dbReference type="InterPro" id="IPR003960">
    <property type="entry name" value="ATPase_AAA_CS"/>
</dbReference>
<dbReference type="SUPFAM" id="SSF52540">
    <property type="entry name" value="P-loop containing nucleoside triphosphate hydrolases"/>
    <property type="match status" value="1"/>
</dbReference>
<dbReference type="InterPro" id="IPR037219">
    <property type="entry name" value="Peptidase_M41-like"/>
</dbReference>
<sequence>MSPKSPTRNERVRATVKDFALHLTTQRAFKRVPTFLTGETGVLVLVTPETSEPHEHVNSARLALFGEEDETNFGPVASCWFSQGDTLLDNERKFKNECEGRPKALVICPNREDIPRNLRLALDWIVDVEPVRPGDLKAACSEILDMNVSYGQAKRLLKYPLKDLVIALRPWRPVDETLRRLRREARDEPISEPEPVKRAELRSTPRLEDMHGYGPAKEWGLQLAKDLADWRAGILSWDDVDRGLLLSGPPGVGKTIFAQALAKTCGVTFVASSLGQWQAKGHLGDLLKLMRSDFARAKAEAPSILFVDELDSFGDRESFDSDNKSYSVQVVNAFLECLDGAGGREGVVVIGATNNPSDIDPAIRRAGRLDKHVAIPLPSADDRIAIIESLIGEVPFTYDRAALAMQTQGMTGADLAKMVRDAKRAARLRREPLNLADLTANLPELVSLAGDFRRSVAVHEAGHAIVGRRLSCGEFLFVEIADQLNPRVHIQRAGGAVFQHPTLRFRGRQSYLDEICLQLAGIAAEQILFGSHGDGAGIGPDSDLGRATGIAMRIEMQIGMGDSLVQRAPEVTPQIVAAFLANPTSARKIDDLLQTELNRAREILMAEQELLFKITDELDQGAIVTAERMRVLEEEGASRRLAS</sequence>
<dbReference type="GO" id="GO:0005886">
    <property type="term" value="C:plasma membrane"/>
    <property type="evidence" value="ECO:0007669"/>
    <property type="project" value="TreeGrafter"/>
</dbReference>
<dbReference type="PROSITE" id="PS00674">
    <property type="entry name" value="AAA"/>
    <property type="match status" value="1"/>
</dbReference>
<dbReference type="GO" id="GO:0004176">
    <property type="term" value="F:ATP-dependent peptidase activity"/>
    <property type="evidence" value="ECO:0007669"/>
    <property type="project" value="InterPro"/>
</dbReference>
<dbReference type="EMBL" id="SIKX01000001">
    <property type="protein sequence ID" value="TBF18856.1"/>
    <property type="molecule type" value="Genomic_DNA"/>
</dbReference>
<dbReference type="SUPFAM" id="SSF140990">
    <property type="entry name" value="FtsH protease domain-like"/>
    <property type="match status" value="1"/>
</dbReference>
<keyword evidence="1" id="KW-0067">ATP-binding</keyword>
<evidence type="ECO:0000256" key="1">
    <source>
        <dbReference type="RuleBase" id="RU003651"/>
    </source>
</evidence>
<dbReference type="SMART" id="SM00382">
    <property type="entry name" value="AAA"/>
    <property type="match status" value="1"/>
</dbReference>
<dbReference type="Pfam" id="PF00004">
    <property type="entry name" value="AAA"/>
    <property type="match status" value="1"/>
</dbReference>
<dbReference type="GO" id="GO:0006508">
    <property type="term" value="P:proteolysis"/>
    <property type="evidence" value="ECO:0007669"/>
    <property type="project" value="InterPro"/>
</dbReference>
<dbReference type="PANTHER" id="PTHR23076">
    <property type="entry name" value="METALLOPROTEASE M41 FTSH"/>
    <property type="match status" value="1"/>
</dbReference>
<dbReference type="InterPro" id="IPR003593">
    <property type="entry name" value="AAA+_ATPase"/>
</dbReference>
<dbReference type="Pfam" id="PF01434">
    <property type="entry name" value="Peptidase_M41"/>
    <property type="match status" value="1"/>
</dbReference>
<dbReference type="InterPro" id="IPR027417">
    <property type="entry name" value="P-loop_NTPase"/>
</dbReference>
<comment type="caution">
    <text evidence="3">The sequence shown here is derived from an EMBL/GenBank/DDBJ whole genome shotgun (WGS) entry which is preliminary data.</text>
</comment>
<evidence type="ECO:0000313" key="3">
    <source>
        <dbReference type="EMBL" id="TBF18856.1"/>
    </source>
</evidence>
<dbReference type="GO" id="GO:0005524">
    <property type="term" value="F:ATP binding"/>
    <property type="evidence" value="ECO:0007669"/>
    <property type="project" value="UniProtKB-KW"/>
</dbReference>
<dbReference type="InterPro" id="IPR003959">
    <property type="entry name" value="ATPase_AAA_core"/>
</dbReference>
<dbReference type="GO" id="GO:0030163">
    <property type="term" value="P:protein catabolic process"/>
    <property type="evidence" value="ECO:0007669"/>
    <property type="project" value="TreeGrafter"/>
</dbReference>
<dbReference type="GO" id="GO:0004222">
    <property type="term" value="F:metalloendopeptidase activity"/>
    <property type="evidence" value="ECO:0007669"/>
    <property type="project" value="InterPro"/>
</dbReference>
<feature type="domain" description="AAA+ ATPase" evidence="2">
    <location>
        <begin position="240"/>
        <end position="379"/>
    </location>
</feature>
<dbReference type="CDD" id="cd19481">
    <property type="entry name" value="RecA-like_protease"/>
    <property type="match status" value="1"/>
</dbReference>
<protein>
    <submittedName>
        <fullName evidence="3">AAA family ATPase</fullName>
    </submittedName>
</protein>
<evidence type="ECO:0000313" key="4">
    <source>
        <dbReference type="Proteomes" id="UP000291892"/>
    </source>
</evidence>
<dbReference type="PANTHER" id="PTHR23076:SF97">
    <property type="entry name" value="ATP-DEPENDENT ZINC METALLOPROTEASE YME1L1"/>
    <property type="match status" value="1"/>
</dbReference>
<reference evidence="3 4" key="1">
    <citation type="submission" date="2019-02" db="EMBL/GenBank/DDBJ databases">
        <title>The genomic architecture of introgression among sibling species of bacteria.</title>
        <authorList>
            <person name="Cavassim M.I.A."/>
            <person name="Moeskjaer S."/>
            <person name="Moslemi C."/>
            <person name="Fields B."/>
            <person name="Bachmann A."/>
            <person name="Vilhjalmsson B."/>
            <person name="Schierup M.H."/>
            <person name="Young J.P.W."/>
            <person name="Andersen S.U."/>
        </authorList>
    </citation>
    <scope>NUCLEOTIDE SEQUENCE [LARGE SCALE GENOMIC DNA]</scope>
    <source>
        <strain evidence="3 4">SM42</strain>
    </source>
</reference>